<name>A0A919YE13_9BACL</name>
<evidence type="ECO:0000313" key="1">
    <source>
        <dbReference type="EMBL" id="GIO49457.1"/>
    </source>
</evidence>
<dbReference type="AlphaFoldDB" id="A0A919YE13"/>
<sequence>MNNSESFFRDPSKYLAAEQKYEIDGLDYNKLLSFFYYNLETAVHEPRNFLSTHFINSLECDPACELHY</sequence>
<keyword evidence="2" id="KW-1185">Reference proteome</keyword>
<comment type="caution">
    <text evidence="1">The sequence shown here is derived from an EMBL/GenBank/DDBJ whole genome shotgun (WGS) entry which is preliminary data.</text>
</comment>
<protein>
    <submittedName>
        <fullName evidence="1">Uncharacterized protein</fullName>
    </submittedName>
</protein>
<organism evidence="1 2">
    <name type="scientific">Paenibacillus azoreducens</name>
    <dbReference type="NCBI Taxonomy" id="116718"/>
    <lineage>
        <taxon>Bacteria</taxon>
        <taxon>Bacillati</taxon>
        <taxon>Bacillota</taxon>
        <taxon>Bacilli</taxon>
        <taxon>Bacillales</taxon>
        <taxon>Paenibacillaceae</taxon>
        <taxon>Paenibacillus</taxon>
    </lineage>
</organism>
<reference evidence="1 2" key="1">
    <citation type="submission" date="2021-03" db="EMBL/GenBank/DDBJ databases">
        <title>Antimicrobial resistance genes in bacteria isolated from Japanese honey, and their potential for conferring macrolide and lincosamide resistance in the American foulbrood pathogen Paenibacillus larvae.</title>
        <authorList>
            <person name="Okamoto M."/>
            <person name="Kumagai M."/>
            <person name="Kanamori H."/>
            <person name="Takamatsu D."/>
        </authorList>
    </citation>
    <scope>NUCLEOTIDE SEQUENCE [LARGE SCALE GENOMIC DNA]</scope>
    <source>
        <strain evidence="1 2">J34TS1</strain>
    </source>
</reference>
<dbReference type="EMBL" id="BORT01000022">
    <property type="protein sequence ID" value="GIO49457.1"/>
    <property type="molecule type" value="Genomic_DNA"/>
</dbReference>
<gene>
    <name evidence="1" type="ORF">J34TS1_42220</name>
</gene>
<dbReference type="Proteomes" id="UP000682811">
    <property type="component" value="Unassembled WGS sequence"/>
</dbReference>
<accession>A0A919YE13</accession>
<proteinExistence type="predicted"/>
<evidence type="ECO:0000313" key="2">
    <source>
        <dbReference type="Proteomes" id="UP000682811"/>
    </source>
</evidence>